<sequence>MKINSKTAVTFGRFNYFSKGHIYFFEEILKKWEKLVIVCLENSTSDERLDTSDDLLLNVFYKECDANFEKTLLPITTRLEAINIFAKKYPNRVTVTQGGRPENSPNDFNRCFPVSQFDLVFSKDYSKYFDLLRFEAFEKILERKVIAIHPSKYIHNTEIARLSDKKDMFWPEVWNYYKKKGIRV</sequence>
<dbReference type="AlphaFoldDB" id="A0A3R9LC42"/>
<evidence type="ECO:0000313" key="2">
    <source>
        <dbReference type="Proteomes" id="UP000280182"/>
    </source>
</evidence>
<organism evidence="1 2">
    <name type="scientific">Streptococcus oralis</name>
    <dbReference type="NCBI Taxonomy" id="1303"/>
    <lineage>
        <taxon>Bacteria</taxon>
        <taxon>Bacillati</taxon>
        <taxon>Bacillota</taxon>
        <taxon>Bacilli</taxon>
        <taxon>Lactobacillales</taxon>
        <taxon>Streptococcaceae</taxon>
        <taxon>Streptococcus</taxon>
    </lineage>
</organism>
<dbReference type="Proteomes" id="UP000280182">
    <property type="component" value="Unassembled WGS sequence"/>
</dbReference>
<accession>A0A3R9LC42</accession>
<dbReference type="Gene3D" id="3.40.50.620">
    <property type="entry name" value="HUPs"/>
    <property type="match status" value="1"/>
</dbReference>
<proteinExistence type="predicted"/>
<name>A0A3R9LC42_STROR</name>
<dbReference type="OrthoDB" id="2953146at2"/>
<dbReference type="EMBL" id="RJPJ01000002">
    <property type="protein sequence ID" value="RSJ68455.1"/>
    <property type="molecule type" value="Genomic_DNA"/>
</dbReference>
<dbReference type="InterPro" id="IPR014729">
    <property type="entry name" value="Rossmann-like_a/b/a_fold"/>
</dbReference>
<reference evidence="1 2" key="1">
    <citation type="submission" date="2018-11" db="EMBL/GenBank/DDBJ databases">
        <title>Species Designations Belie Phenotypic and Genotypic Heterogeneity in Oral Streptococci.</title>
        <authorList>
            <person name="Velsko I."/>
        </authorList>
    </citation>
    <scope>NUCLEOTIDE SEQUENCE [LARGE SCALE GENOMIC DNA]</scope>
    <source>
        <strain evidence="1 2">BCC12</strain>
    </source>
</reference>
<evidence type="ECO:0008006" key="3">
    <source>
        <dbReference type="Google" id="ProtNLM"/>
    </source>
</evidence>
<dbReference type="RefSeq" id="WP_084925395.1">
    <property type="nucleotide sequence ID" value="NZ_JAGXBX010000001.1"/>
</dbReference>
<evidence type="ECO:0000313" key="1">
    <source>
        <dbReference type="EMBL" id="RSJ68455.1"/>
    </source>
</evidence>
<protein>
    <recommendedName>
        <fullName evidence="3">Cytidyltransferase-like domain-containing protein</fullName>
    </recommendedName>
</protein>
<comment type="caution">
    <text evidence="1">The sequence shown here is derived from an EMBL/GenBank/DDBJ whole genome shotgun (WGS) entry which is preliminary data.</text>
</comment>
<dbReference type="SUPFAM" id="SSF52374">
    <property type="entry name" value="Nucleotidylyl transferase"/>
    <property type="match status" value="1"/>
</dbReference>
<gene>
    <name evidence="1" type="ORF">D8802_01280</name>
</gene>